<dbReference type="InterPro" id="IPR007329">
    <property type="entry name" value="FMN-bd"/>
</dbReference>
<dbReference type="Gene3D" id="3.90.1010.20">
    <property type="match status" value="1"/>
</dbReference>
<evidence type="ECO:0000256" key="1">
    <source>
        <dbReference type="SAM" id="Coils"/>
    </source>
</evidence>
<dbReference type="GO" id="GO:0010181">
    <property type="term" value="F:FMN binding"/>
    <property type="evidence" value="ECO:0007669"/>
    <property type="project" value="InterPro"/>
</dbReference>
<dbReference type="Proteomes" id="UP000095431">
    <property type="component" value="Unassembled WGS sequence"/>
</dbReference>
<sequence length="198" mass="21239">MNNQNFYLRLIALLLIIMAVFFYNGTVKDKEQTQDIADLTAKVESLENQQDQILTALQETYEEQKTAAESKTSSDASSKADNKSEKDSTDNKENTDQADSEEADDSDNVYKNGTFEGSGTGYGGTITVQVTLEDDTITAVSVVSAPGEDSAYLSQGENVINSIISEQSTDVDTISGATFSSTGILEAVNDALSKAENA</sequence>
<feature type="transmembrane region" description="Helical" evidence="3">
    <location>
        <begin position="6"/>
        <end position="23"/>
    </location>
</feature>
<dbReference type="GO" id="GO:0016020">
    <property type="term" value="C:membrane"/>
    <property type="evidence" value="ECO:0007669"/>
    <property type="project" value="InterPro"/>
</dbReference>
<keyword evidence="3" id="KW-1133">Transmembrane helix</keyword>
<dbReference type="eggNOG" id="COG3976">
    <property type="taxonomic scope" value="Bacteria"/>
</dbReference>
<proteinExistence type="predicted"/>
<evidence type="ECO:0000313" key="5">
    <source>
        <dbReference type="EMBL" id="CUN42954.1"/>
    </source>
</evidence>
<feature type="compositionally biased region" description="Acidic residues" evidence="2">
    <location>
        <begin position="96"/>
        <end position="107"/>
    </location>
</feature>
<dbReference type="AlphaFoldDB" id="A0A173WUE5"/>
<protein>
    <submittedName>
        <fullName evidence="5">Predicted NADH:ubiquinone oxidoreductase, subunit RnfG</fullName>
    </submittedName>
</protein>
<dbReference type="Pfam" id="PF04205">
    <property type="entry name" value="FMN_bind"/>
    <property type="match status" value="1"/>
</dbReference>
<gene>
    <name evidence="5" type="ORF">ERS852478_00074</name>
</gene>
<reference evidence="5 6" key="1">
    <citation type="submission" date="2015-09" db="EMBL/GenBank/DDBJ databases">
        <authorList>
            <consortium name="Pathogen Informatics"/>
        </authorList>
    </citation>
    <scope>NUCLEOTIDE SEQUENCE [LARGE SCALE GENOMIC DNA]</scope>
    <source>
        <strain evidence="5 6">2789STDY5834863</strain>
    </source>
</reference>
<feature type="compositionally biased region" description="Basic and acidic residues" evidence="2">
    <location>
        <begin position="78"/>
        <end position="95"/>
    </location>
</feature>
<feature type="coiled-coil region" evidence="1">
    <location>
        <begin position="29"/>
        <end position="63"/>
    </location>
</feature>
<dbReference type="RefSeq" id="WP_055199489.1">
    <property type="nucleotide sequence ID" value="NZ_BTHH01000018.1"/>
</dbReference>
<keyword evidence="3" id="KW-0812">Transmembrane</keyword>
<dbReference type="EMBL" id="CYZN01000001">
    <property type="protein sequence ID" value="CUN42954.1"/>
    <property type="molecule type" value="Genomic_DNA"/>
</dbReference>
<keyword evidence="1" id="KW-0175">Coiled coil</keyword>
<evidence type="ECO:0000256" key="2">
    <source>
        <dbReference type="SAM" id="MobiDB-lite"/>
    </source>
</evidence>
<keyword evidence="3" id="KW-0472">Membrane</keyword>
<feature type="domain" description="FMN-binding" evidence="4">
    <location>
        <begin position="121"/>
        <end position="195"/>
    </location>
</feature>
<feature type="region of interest" description="Disordered" evidence="2">
    <location>
        <begin position="64"/>
        <end position="116"/>
    </location>
</feature>
<dbReference type="SMART" id="SM00900">
    <property type="entry name" value="FMN_bind"/>
    <property type="match status" value="1"/>
</dbReference>
<accession>A0A173WUE5</accession>
<keyword evidence="5" id="KW-0830">Ubiquinone</keyword>
<evidence type="ECO:0000313" key="6">
    <source>
        <dbReference type="Proteomes" id="UP000095431"/>
    </source>
</evidence>
<evidence type="ECO:0000256" key="3">
    <source>
        <dbReference type="SAM" id="Phobius"/>
    </source>
</evidence>
<evidence type="ECO:0000259" key="4">
    <source>
        <dbReference type="SMART" id="SM00900"/>
    </source>
</evidence>
<organism evidence="5 6">
    <name type="scientific">Blautia wexlerae</name>
    <dbReference type="NCBI Taxonomy" id="418240"/>
    <lineage>
        <taxon>Bacteria</taxon>
        <taxon>Bacillati</taxon>
        <taxon>Bacillota</taxon>
        <taxon>Clostridia</taxon>
        <taxon>Lachnospirales</taxon>
        <taxon>Lachnospiraceae</taxon>
        <taxon>Blautia</taxon>
    </lineage>
</organism>
<name>A0A173WUE5_9FIRM</name>